<evidence type="ECO:0000256" key="1">
    <source>
        <dbReference type="SAM" id="Phobius"/>
    </source>
</evidence>
<evidence type="ECO:0000313" key="2">
    <source>
        <dbReference type="EMBL" id="GAA3691305.1"/>
    </source>
</evidence>
<dbReference type="RefSeq" id="WP_344810496.1">
    <property type="nucleotide sequence ID" value="NZ_BAAAYX010000002.1"/>
</dbReference>
<reference evidence="3" key="1">
    <citation type="journal article" date="2019" name="Int. J. Syst. Evol. Microbiol.">
        <title>The Global Catalogue of Microorganisms (GCM) 10K type strain sequencing project: providing services to taxonomists for standard genome sequencing and annotation.</title>
        <authorList>
            <consortium name="The Broad Institute Genomics Platform"/>
            <consortium name="The Broad Institute Genome Sequencing Center for Infectious Disease"/>
            <person name="Wu L."/>
            <person name="Ma J."/>
        </authorList>
    </citation>
    <scope>NUCLEOTIDE SEQUENCE [LARGE SCALE GENOMIC DNA]</scope>
    <source>
        <strain evidence="3">JCM 16548</strain>
    </source>
</reference>
<dbReference type="Proteomes" id="UP001500051">
    <property type="component" value="Unassembled WGS sequence"/>
</dbReference>
<name>A0ABP7CKI1_9ACTN</name>
<evidence type="ECO:0000313" key="3">
    <source>
        <dbReference type="Proteomes" id="UP001500051"/>
    </source>
</evidence>
<accession>A0ABP7CKI1</accession>
<protein>
    <submittedName>
        <fullName evidence="2">Uncharacterized protein</fullName>
    </submittedName>
</protein>
<feature type="transmembrane region" description="Helical" evidence="1">
    <location>
        <begin position="12"/>
        <end position="32"/>
    </location>
</feature>
<dbReference type="EMBL" id="BAAAYX010000002">
    <property type="protein sequence ID" value="GAA3691305.1"/>
    <property type="molecule type" value="Genomic_DNA"/>
</dbReference>
<keyword evidence="1" id="KW-0812">Transmembrane</keyword>
<keyword evidence="1" id="KW-0472">Membrane</keyword>
<feature type="transmembrane region" description="Helical" evidence="1">
    <location>
        <begin position="38"/>
        <end position="59"/>
    </location>
</feature>
<keyword evidence="3" id="KW-1185">Reference proteome</keyword>
<sequence length="61" mass="6142">MSTPRHGSRPFDITAGAAIKLGFFAALGAAVFSLALTVVAGALGLLLALLFGTSLLGLLDR</sequence>
<proteinExistence type="predicted"/>
<organism evidence="2 3">
    <name type="scientific">Microlunatus aurantiacus</name>
    <dbReference type="NCBI Taxonomy" id="446786"/>
    <lineage>
        <taxon>Bacteria</taxon>
        <taxon>Bacillati</taxon>
        <taxon>Actinomycetota</taxon>
        <taxon>Actinomycetes</taxon>
        <taxon>Propionibacteriales</taxon>
        <taxon>Propionibacteriaceae</taxon>
        <taxon>Microlunatus</taxon>
    </lineage>
</organism>
<keyword evidence="1" id="KW-1133">Transmembrane helix</keyword>
<comment type="caution">
    <text evidence="2">The sequence shown here is derived from an EMBL/GenBank/DDBJ whole genome shotgun (WGS) entry which is preliminary data.</text>
</comment>
<gene>
    <name evidence="2" type="ORF">GCM10022204_03030</name>
</gene>